<dbReference type="EMBL" id="FN647877">
    <property type="protein sequence ID" value="CBN74071.1"/>
    <property type="molecule type" value="Genomic_DNA"/>
</dbReference>
<dbReference type="PANTHER" id="PTHR24269:SF16">
    <property type="entry name" value="PROTEIN SLG1"/>
    <property type="match status" value="1"/>
</dbReference>
<evidence type="ECO:0000256" key="6">
    <source>
        <dbReference type="ARBA" id="ARBA00023180"/>
    </source>
</evidence>
<evidence type="ECO:0000256" key="5">
    <source>
        <dbReference type="ARBA" id="ARBA00023136"/>
    </source>
</evidence>
<evidence type="ECO:0000256" key="2">
    <source>
        <dbReference type="ARBA" id="ARBA00022692"/>
    </source>
</evidence>
<organism evidence="9 10">
    <name type="scientific">Ectocarpus siliculosus</name>
    <name type="common">Brown alga</name>
    <name type="synonym">Conferva siliculosa</name>
    <dbReference type="NCBI Taxonomy" id="2880"/>
    <lineage>
        <taxon>Eukaryota</taxon>
        <taxon>Sar</taxon>
        <taxon>Stramenopiles</taxon>
        <taxon>Ochrophyta</taxon>
        <taxon>PX clade</taxon>
        <taxon>Phaeophyceae</taxon>
        <taxon>Ectocarpales</taxon>
        <taxon>Ectocarpaceae</taxon>
        <taxon>Ectocarpus</taxon>
    </lineage>
</organism>
<reference evidence="9 10" key="1">
    <citation type="journal article" date="2010" name="Nature">
        <title>The Ectocarpus genome and the independent evolution of multicellularity in brown algae.</title>
        <authorList>
            <person name="Cock J.M."/>
            <person name="Sterck L."/>
            <person name="Rouze P."/>
            <person name="Scornet D."/>
            <person name="Allen A.E."/>
            <person name="Amoutzias G."/>
            <person name="Anthouard V."/>
            <person name="Artiguenave F."/>
            <person name="Aury J.M."/>
            <person name="Badger J.H."/>
            <person name="Beszteri B."/>
            <person name="Billiau K."/>
            <person name="Bonnet E."/>
            <person name="Bothwell J.H."/>
            <person name="Bowler C."/>
            <person name="Boyen C."/>
            <person name="Brownlee C."/>
            <person name="Carrano C.J."/>
            <person name="Charrier B."/>
            <person name="Cho G.Y."/>
            <person name="Coelho S.M."/>
            <person name="Collen J."/>
            <person name="Corre E."/>
            <person name="Da Silva C."/>
            <person name="Delage L."/>
            <person name="Delaroque N."/>
            <person name="Dittami S.M."/>
            <person name="Doulbeau S."/>
            <person name="Elias M."/>
            <person name="Farnham G."/>
            <person name="Gachon C.M."/>
            <person name="Gschloessl B."/>
            <person name="Heesch S."/>
            <person name="Jabbari K."/>
            <person name="Jubin C."/>
            <person name="Kawai H."/>
            <person name="Kimura K."/>
            <person name="Kloareg B."/>
            <person name="Kupper F.C."/>
            <person name="Lang D."/>
            <person name="Le Bail A."/>
            <person name="Leblanc C."/>
            <person name="Lerouge P."/>
            <person name="Lohr M."/>
            <person name="Lopez P.J."/>
            <person name="Martens C."/>
            <person name="Maumus F."/>
            <person name="Michel G."/>
            <person name="Miranda-Saavedra D."/>
            <person name="Morales J."/>
            <person name="Moreau H."/>
            <person name="Motomura T."/>
            <person name="Nagasato C."/>
            <person name="Napoli C.A."/>
            <person name="Nelson D.R."/>
            <person name="Nyvall-Collen P."/>
            <person name="Peters A.F."/>
            <person name="Pommier C."/>
            <person name="Potin P."/>
            <person name="Poulain J."/>
            <person name="Quesneville H."/>
            <person name="Read B."/>
            <person name="Rensing S.A."/>
            <person name="Ritter A."/>
            <person name="Rousvoal S."/>
            <person name="Samanta M."/>
            <person name="Samson G."/>
            <person name="Schroeder D.C."/>
            <person name="Segurens B."/>
            <person name="Strittmatter M."/>
            <person name="Tonon T."/>
            <person name="Tregear J.W."/>
            <person name="Valentin K."/>
            <person name="von Dassow P."/>
            <person name="Yamagishi T."/>
            <person name="Van de Peer Y."/>
            <person name="Wincker P."/>
        </authorList>
    </citation>
    <scope>NUCLEOTIDE SEQUENCE [LARGE SCALE GENOMIC DNA]</scope>
    <source>
        <strain evidence="10">Ec32 / CCAP1310/4</strain>
    </source>
</reference>
<dbReference type="STRING" id="2880.D8LDJ9"/>
<gene>
    <name evidence="9" type="ORF">Esi_0012_0128</name>
</gene>
<accession>D8LDJ9</accession>
<name>D8LDJ9_ECTSI</name>
<dbReference type="PANTHER" id="PTHR24269">
    <property type="entry name" value="KREMEN PROTEIN"/>
    <property type="match status" value="1"/>
</dbReference>
<evidence type="ECO:0000313" key="10">
    <source>
        <dbReference type="Proteomes" id="UP000002630"/>
    </source>
</evidence>
<keyword evidence="6" id="KW-0325">Glycoprotein</keyword>
<evidence type="ECO:0000256" key="3">
    <source>
        <dbReference type="ARBA" id="ARBA00022729"/>
    </source>
</evidence>
<dbReference type="EMBL" id="FN649735">
    <property type="protein sequence ID" value="CBN74071.1"/>
    <property type="molecule type" value="Genomic_DNA"/>
</dbReference>
<protein>
    <submittedName>
        <fullName evidence="9">Oxt</fullName>
    </submittedName>
</protein>
<dbReference type="SMART" id="SM00321">
    <property type="entry name" value="WSC"/>
    <property type="match status" value="1"/>
</dbReference>
<keyword evidence="2" id="KW-0812">Transmembrane</keyword>
<keyword evidence="3" id="KW-0732">Signal</keyword>
<keyword evidence="5" id="KW-0472">Membrane</keyword>
<evidence type="ECO:0000256" key="4">
    <source>
        <dbReference type="ARBA" id="ARBA00022989"/>
    </source>
</evidence>
<evidence type="ECO:0000256" key="1">
    <source>
        <dbReference type="ARBA" id="ARBA00004167"/>
    </source>
</evidence>
<feature type="region of interest" description="Disordered" evidence="7">
    <location>
        <begin position="276"/>
        <end position="298"/>
    </location>
</feature>
<dbReference type="InterPro" id="IPR051836">
    <property type="entry name" value="Kremen_rcpt"/>
</dbReference>
<keyword evidence="10" id="KW-1185">Reference proteome</keyword>
<dbReference type="InterPro" id="IPR002889">
    <property type="entry name" value="WSC_carb-bd"/>
</dbReference>
<comment type="subcellular location">
    <subcellularLocation>
        <location evidence="1">Membrane</location>
        <topology evidence="1">Single-pass membrane protein</topology>
    </subcellularLocation>
</comment>
<dbReference type="AlphaFoldDB" id="D8LDJ9"/>
<feature type="domain" description="WSC" evidence="8">
    <location>
        <begin position="300"/>
        <end position="410"/>
    </location>
</feature>
<dbReference type="OrthoDB" id="10319295at2759"/>
<dbReference type="Pfam" id="PF01822">
    <property type="entry name" value="WSC"/>
    <property type="match status" value="1"/>
</dbReference>
<sequence length="411" mass="46497">MPSSRSVHCSKRLLPPLRSVVRVVIDKNRCCNPRVSSVFNREAKIDITCKPKKDNVIDWDCIFGEDSEEEVLKYRSKDKKERATHTSCTDKDRPCSRFIVPKNVQRAETKVAYGPEGFPFLKGERYIYKYSFRAVEGMKLGKRFTHIGQIKGAYNGGQTVDGDPIVSISANLDGLHVRFSNIDKTIPDYYTHDSWYRNWKDATGEWVHVTIDTVFGESMEVKFAGGVSGKFVWPKDKTPVAWNNKGKMARMKLGLYHKEEQVGDGEVEIRDVSIEGPNGIIRTSPEESPSPSSKENDSKGHLYLGCFEDEKDKRIFGKKYVDAHMTTAICADLCEDSKYFGMQYGNEACKKICDKEDARYFALQYGQECFCGARKEDYDKHGPAICHMKCPGDSDLVCGGGRAQNVFLIKS</sequence>
<dbReference type="InParanoid" id="D8LDJ9"/>
<dbReference type="Proteomes" id="UP000002630">
    <property type="component" value="Linkage Group LG10"/>
</dbReference>
<evidence type="ECO:0000256" key="7">
    <source>
        <dbReference type="SAM" id="MobiDB-lite"/>
    </source>
</evidence>
<evidence type="ECO:0000259" key="8">
    <source>
        <dbReference type="PROSITE" id="PS51212"/>
    </source>
</evidence>
<proteinExistence type="predicted"/>
<evidence type="ECO:0000313" key="9">
    <source>
        <dbReference type="EMBL" id="CBN74071.1"/>
    </source>
</evidence>
<keyword evidence="4" id="KW-1133">Transmembrane helix</keyword>
<dbReference type="PROSITE" id="PS51212">
    <property type="entry name" value="WSC"/>
    <property type="match status" value="1"/>
</dbReference>
<dbReference type="GO" id="GO:0005886">
    <property type="term" value="C:plasma membrane"/>
    <property type="evidence" value="ECO:0007669"/>
    <property type="project" value="TreeGrafter"/>
</dbReference>